<feature type="repeat" description="TPR" evidence="1">
    <location>
        <begin position="3382"/>
        <end position="3415"/>
    </location>
</feature>
<dbReference type="Proteomes" id="UP000028725">
    <property type="component" value="Unassembled WGS sequence"/>
</dbReference>
<dbReference type="EMBL" id="JMCB01000008">
    <property type="protein sequence ID" value="KFE67087.1"/>
    <property type="molecule type" value="Genomic_DNA"/>
</dbReference>
<dbReference type="Gene3D" id="1.25.40.10">
    <property type="entry name" value="Tetratricopeptide repeat domain"/>
    <property type="match status" value="14"/>
</dbReference>
<feature type="repeat" description="TPR" evidence="1">
    <location>
        <begin position="2061"/>
        <end position="2094"/>
    </location>
</feature>
<reference evidence="2 3" key="1">
    <citation type="submission" date="2014-04" db="EMBL/GenBank/DDBJ databases">
        <title>Genome assembly of Hyalangium minutum DSM 14724.</title>
        <authorList>
            <person name="Sharma G."/>
            <person name="Subramanian S."/>
        </authorList>
    </citation>
    <scope>NUCLEOTIDE SEQUENCE [LARGE SCALE GENOMIC DNA]</scope>
    <source>
        <strain evidence="2 3">DSM 14724</strain>
    </source>
</reference>
<dbReference type="PROSITE" id="PS50005">
    <property type="entry name" value="TPR"/>
    <property type="match status" value="4"/>
</dbReference>
<evidence type="ECO:0000313" key="3">
    <source>
        <dbReference type="Proteomes" id="UP000028725"/>
    </source>
</evidence>
<feature type="repeat" description="TPR" evidence="1">
    <location>
        <begin position="3456"/>
        <end position="3489"/>
    </location>
</feature>
<organism evidence="2 3">
    <name type="scientific">Hyalangium minutum</name>
    <dbReference type="NCBI Taxonomy" id="394096"/>
    <lineage>
        <taxon>Bacteria</taxon>
        <taxon>Pseudomonadati</taxon>
        <taxon>Myxococcota</taxon>
        <taxon>Myxococcia</taxon>
        <taxon>Myxococcales</taxon>
        <taxon>Cystobacterineae</taxon>
        <taxon>Archangiaceae</taxon>
        <taxon>Hyalangium</taxon>
    </lineage>
</organism>
<protein>
    <submittedName>
        <fullName evidence="2">TPR domain protein, putative component of TonB system</fullName>
    </submittedName>
</protein>
<accession>A0A085WHC4</accession>
<dbReference type="RefSeq" id="WP_044191069.1">
    <property type="nucleotide sequence ID" value="NZ_JMCB01000008.1"/>
</dbReference>
<name>A0A085WHC4_9BACT</name>
<dbReference type="OrthoDB" id="5244639at2"/>
<keyword evidence="1" id="KW-0802">TPR repeat</keyword>
<dbReference type="Pfam" id="PF13181">
    <property type="entry name" value="TPR_8"/>
    <property type="match status" value="1"/>
</dbReference>
<dbReference type="PANTHER" id="PTHR12558">
    <property type="entry name" value="CELL DIVISION CYCLE 16,23,27"/>
    <property type="match status" value="1"/>
</dbReference>
<evidence type="ECO:0000256" key="1">
    <source>
        <dbReference type="PROSITE-ProRule" id="PRU00339"/>
    </source>
</evidence>
<dbReference type="PROSITE" id="PS50293">
    <property type="entry name" value="TPR_REGION"/>
    <property type="match status" value="1"/>
</dbReference>
<dbReference type="InterPro" id="IPR011990">
    <property type="entry name" value="TPR-like_helical_dom_sf"/>
</dbReference>
<dbReference type="Pfam" id="PF13424">
    <property type="entry name" value="TPR_12"/>
    <property type="match status" value="1"/>
</dbReference>
<dbReference type="STRING" id="394096.DB31_8440"/>
<keyword evidence="3" id="KW-1185">Reference proteome</keyword>
<evidence type="ECO:0000313" key="2">
    <source>
        <dbReference type="EMBL" id="KFE67087.1"/>
    </source>
</evidence>
<dbReference type="SMART" id="SM00028">
    <property type="entry name" value="TPR"/>
    <property type="match status" value="26"/>
</dbReference>
<dbReference type="Pfam" id="PF13176">
    <property type="entry name" value="TPR_7"/>
    <property type="match status" value="1"/>
</dbReference>
<feature type="repeat" description="TPR" evidence="1">
    <location>
        <begin position="2651"/>
        <end position="2684"/>
    </location>
</feature>
<proteinExistence type="predicted"/>
<comment type="caution">
    <text evidence="2">The sequence shown here is derived from an EMBL/GenBank/DDBJ whole genome shotgun (WGS) entry which is preliminary data.</text>
</comment>
<dbReference type="SUPFAM" id="SSF48452">
    <property type="entry name" value="TPR-like"/>
    <property type="match status" value="13"/>
</dbReference>
<dbReference type="PANTHER" id="PTHR12558:SF13">
    <property type="entry name" value="CELL DIVISION CYCLE PROTEIN 27 HOMOLOG"/>
    <property type="match status" value="1"/>
</dbReference>
<gene>
    <name evidence="2" type="ORF">DB31_8440</name>
</gene>
<dbReference type="InterPro" id="IPR019734">
    <property type="entry name" value="TPR_rpt"/>
</dbReference>
<sequence length="4091" mass="454452">MEQNSSPRSTPVRATDERSFLETEATLEKAGRVEDLIRLYEGRGREVPAPEATRLLSRAAELSLERLRNPARAEELLRRALLLAPDPLPVLRGMKTLYEAKQDAASLADTLERLAGSTTGQESAGFFLKAADLYETKLFRRDRAVFCLQQATRAAPDRATFKRLRQVLLSEDRFQPAFEALEREREAMGAEGMADEYAAVAERLVEDPTEHALAEKVLEVARTLDPQSARVEKAQKALQRFEQTWRDRVRMLRSMSLEERDRKSAARLSLLVAKLFAWYDPQAGASKVKEALDRCFLLWPGMPEALNLIERMAERSGDFASAITQFEAMANEAKDRTAQVDLWLRVGTGRLTRLNDPAGALAAIEKAASSDPTRADAVNLAAEMLMEHGRGPDALAVLEKHVATVKDRQAQASLRLRLADLCLNQLNDGAAARTHLEAALKVDPTNALAAFELARLLADTEQYEAVDPLLDLAMLSPRPKAERIAFCESLAMTYEERGDARRAFDVLSRALVLEPARPLLLGTVVEHAEKAQAQHELAMALKRAVLVAPEQVALAIWRQLAQLLQGPLADPVGAEAAWREVLARAPGDSVAEEAVKSLKAAAARAEDPRVKLETEINRKETAGAPSDEIEPLVRQLVSMAPDEPGPLQRLQALCVSLSKFEEAAQLAGRLSTLAETQVERSDWSARQAKLYAERLNRNEDAAKLFLKLLSENVSTGLVVGGLERLASAGIRTAEIAEALANQYGRTGDHQRQVAALQQQLDATTDSAARQRLIGLLATIHEKQLADSRAAFDARIRGLRENPKDDLSRGEALRLARDLSAQAELVRVLRRLATESEELQVAVQLLSDSATLAEEVGAVADATDALQAALGRAPESPELLQRLLRLLWRAGRVGDAEALLRKRIQTAKGQERLRLLLQLVELSAQTGRPADAADALQAALTHGAEEGKFLPRLAELYEKAGRTRELNDTLARMVALAETAGDTEKVARLKLKRAQLLQGAPGGDQAEAVNSYADILRQRPSDPDALTALEGMLASGPAREAAARALLPAYEITKDHRKLVAALDVLAEVAKDDSARAQALRQAAHVHLTHLRQPELAFAALARAMRLTPGDAGLRATARQAAEDADALDSYAEILQELTEEGNVGPARAALLRDLAEVQEKKLDDKASAVKALHALLELEPTNVDCLKSLQRLHRAGEQWAELAEVLEKLASVSTEQAEQVAYLREAALLHESKLSNKARAAAAWRTIAERDALQREAGASLDRLYTELNQAQDLAWALELRRSQEGQSPQGREVSFRLAELLRTTLNNPTAALKLYERILAEDPGHPGSRTALEEWVKAALPTSRAALETLDPVLQKLGDHARRVALRETRMEAALTAEKSELATEIRRIYEQEMQQPSLAFMAAVKAFAAGIDREALRPELERLARETGSHEVLAEIYENAISDLPAGDPSAMTLLRRTAELREQLNQPEEAARLWKSLLEDAPQDRPALDALSRLYEKGQNAKNLSEVYAAQAQLATDPETRRGLLLKAGDAYASAGDDAKAIEAYRSALALKKAPEGLLALDKLFAKGHRVQEQADVLAQLAELAADVESRRGFILRRAQLLELAESTAEALMAYRGLLELVPGDPQGIAGLERLFVQEGQRLDAARLLEPVYRSVNDTRKLVEVLEVLLSSAQPEQRLERIQEIAVLRESLGQTSLAFAARLRAFSEFPQAPTVLDELERLAADSGSFEEVAAAYEDQLERGVQEPLAGELWKRSAAVYDGRLKRYDLAVRALEEVSKREPYNKEVLESIARIHRRTGAHRELALVMRRQVAAETNASQQINLLFELAHLAEETLSDKALAAQAYRAILERKPENGNALKLLAKVLTEMERWPELAQHIEREIQLADSRNATEEASDLRVRLGRLKFTRLDDPRGALDLYQAVLARRAGHAGAVGALEEMARSESPLRGAAASALEPVFAGVGDHLKQVQMLEARASVEPLPQERVALLRRIAETYAGPMENAELAFVYAVRALQELPDELRSLELCLSLVEPAGTPEELMEVLANVAPKASDAARGELYRALARLQARMGEDIEALAAWRKVLEVRPTDEEALESVGRLLTSEGKPAELLEVLRRQLAMAEDPVRRAVVLFQIGVLQEDQLKDTLGALATFRRLLELKPDDAAALGRMESLCQKQERWPELADVLAKRIALMPPEQALELKFRLATVREGKLLDKPGALALFGEVLTLQPNHAGAVARMEAWVSREPQNLLAVETLLKALRASGDITKLAQYIEVRVGASTDAFEKKALLGELATLRETQGEAELAFLALFRAFKEDPNDADLRHRLESATDASSTYDELVAAYEEALPRIAEAEDAADVCLKLGQMLETKLREPERAITYYERARTLHASVQEKALLALDRLYVGLEAWPELAGVLEQLATGATAPADKTGFLFRLGQLCQERLESMDRAASAYEQILTIDPAHLASARLLEGLYEAAGASDKLYAILQHELERVSGAEKERVLSKMAQVSAEGLADLGRSIELYRELLAKNPRNEQAFSALESLLERADRPEELRTLLADRLAQTLDPREVVRLNERLGRVAYRLLKQPEAAVPYFKAALDRDPRHRVVLDTLRELYEETAQREELVAVLRRLVPLQESSEGVKALRIRLAEVLAEMGRREEALDAARRALEVEPHTVPDLDRVQALFVSLRAYNDAVRALELKVQVHLGTEEREQAVAAYFAVADMWEGPGAKPEQSAGALEKVLELDPANRTAFERVSALYRSHNDWRAYAGVVDRYMPNLVTDEEKLTWLRELARVQEERLGQKDVAFLAMCRALQIDAADDTIREQVERLANETGSHEELAAVYEEVADSLPKGPLAERLYATLARVHDEKLDDAAAAEAAYRKILEFDPTNATALEGLAGMFQRRGRDREYVVALEQQLEAAASIESRKSILKEIARIYDERVGDPQEAATALLRALELEPDVETLDVLAALYRRQNAHSDVAATLQRKRDLMGTAEERARIQVEVAGVYERDIGDDEAAVVAYRQALEFNPENREALESLERLHTKMDQPAELLAVYERMLELSTDYRERVRVLFRSAGIWEDKYQNLANADACVEAILAIDQTNMQAIKTLIRLRRMQERWEDLIVAYERQLSLTTEPKEQAELYVEMGTVYHQQLKAVDRAVASYQYALQVEPSCRPALNALGKLYERSGNWPDALEMLRLEAQVLGQSPEAVELYHRMGKINEDMLMDTGSAKSSYQQALAIDPGYLPSIRALKGIQEQDQDWGGYEQTLLQEAQSSDDPQAKARALLDVAKYHAETRQDQQTATHYFEEVLKHVPDSLEAARPLADVYIAREDWMLGEKMLDIVVRKMAEKAIAEKDGAVTVDLSRQLYRLGYVSEKLGKREKALDAYEKSYGLDSRYLANLESFGNLLVQSKRYDDALKVFQAILIHHRESLTDLEVVEVYWQLGDVLAALGHADRAQNHFEKALAIDPGHEPSLRALVALMDKARQYEKSAELRQQLVNVLDGEAKAKVLLELGEIAREMLKDPYMAIDAFSGALREQPDAPEVMDKLYVLLRETRQGHKAADVLQRMLSLPALAAEPHKAKRVWFALAEIRRDEAKDVEGAAEAFNRALDLDHRFVEAFSALEAMLGQASQWKALEDNYARMLSRIPKTPDTHVARMALWRALGDLYLQVLKNTEGAVAAYGVVAKGLPEDAKVQETFAEVAGQVQGKEEEAIAALRRALPNTEDPRKVCGHLVRLLAVRKDYDGAWLAAQAVGGLIGDPGDDEKEILTKLGPYAKRKEVAQRALTDRLWQTHLFHPKVRTPLSELMGILFEQVGHLYAVPFQQYQIVPKKHRIDVGTSQEYHVHHYRYVARLLGMEAVELYSPFLMATRERLSRRSNEPAPEPMINAELLQTHPACVRVGGKFFAEQGQKEVYYLLGRTLALARSELAFSQRLAPDRLEALLQAAMTMVVQIRHTADPRHFAEARQLLEKNLSEPARAALAKVVRAYLPTATPTDVRTWLEGVELTAARAGLFASGEMEPAKRMVTGETGSSFRVPPRTKLRDLLVFATSEDLHDLRVAVGTHVEVQVRK</sequence>